<comment type="caution">
    <text evidence="10">The sequence shown here is derived from an EMBL/GenBank/DDBJ whole genome shotgun (WGS) entry which is preliminary data.</text>
</comment>
<dbReference type="InterPro" id="IPR001394">
    <property type="entry name" value="Peptidase_C19_UCH"/>
</dbReference>
<dbReference type="GO" id="GO:0006508">
    <property type="term" value="P:proteolysis"/>
    <property type="evidence" value="ECO:0007669"/>
    <property type="project" value="UniProtKB-KW"/>
</dbReference>
<accession>A0AAV7DTM4</accession>
<protein>
    <recommendedName>
        <fullName evidence="3">ubiquitinyl hydrolase 1</fullName>
        <ecNumber evidence="3">3.4.19.12</ecNumber>
    </recommendedName>
</protein>
<dbReference type="InterPro" id="IPR018200">
    <property type="entry name" value="USP_CS"/>
</dbReference>
<evidence type="ECO:0000256" key="2">
    <source>
        <dbReference type="ARBA" id="ARBA00009085"/>
    </source>
</evidence>
<evidence type="ECO:0000313" key="11">
    <source>
        <dbReference type="Proteomes" id="UP000825729"/>
    </source>
</evidence>
<dbReference type="GO" id="GO:0016579">
    <property type="term" value="P:protein deubiquitination"/>
    <property type="evidence" value="ECO:0007669"/>
    <property type="project" value="InterPro"/>
</dbReference>
<dbReference type="GO" id="GO:0005634">
    <property type="term" value="C:nucleus"/>
    <property type="evidence" value="ECO:0007669"/>
    <property type="project" value="TreeGrafter"/>
</dbReference>
<reference evidence="10 11" key="1">
    <citation type="submission" date="2021-07" db="EMBL/GenBank/DDBJ databases">
        <title>The Aristolochia fimbriata genome: insights into angiosperm evolution, floral development and chemical biosynthesis.</title>
        <authorList>
            <person name="Jiao Y."/>
        </authorList>
    </citation>
    <scope>NUCLEOTIDE SEQUENCE [LARGE SCALE GENOMIC DNA]</scope>
    <source>
        <strain evidence="10">IBCAS-2021</strain>
        <tissue evidence="10">Leaf</tissue>
    </source>
</reference>
<sequence>MALQMTWQPSHHRRKSGPLGLQNLGNTCYLNSVLQCLTYTPPLANFCLKNQHSSLCESSSKTDKKRDCPFCILERRIVRSLSIEAPLDAPTKIQNSLRIFAEHFRFGRQEDAHEFLRYVIDACHNTCLKLLKEGLKYQRNGGAADPCHDTVVKQIFGGALQSQVKCLSCGTESNRTDEIMDISLDLFQSSSLREALRRFFQPEILDGSNKYNCEKCKKLCPARKQMSVLQAPNILVIQLKRFEGIGGKIDRLIAFEEVLTLTNYMNKEGQDSRPEYNLFGSIVHSGYSPESGHYYAYIKDTSGRWYCCNDSHVSLANLEEVLSEKVYILFFCRANQRPKTAIKSNISGFSCNGGVKSVHCNGNGKSVDKGATGSSELTVLRPYGPELPPKHRISSLKVLETNKKVAVNGNGILKAVDSCSSSIGRPIEQLEEMVRVKNMKAPSIFDKSDESKTSEEKTGSSCAFDDKNISGDKESSNVMNDANEKTCSLPDRNGNVSLSSHVSSKQNGVYGSDNSMGNVVVESRKYFPSHVKHVEKQNYHAEYLKRKHQETEETEIPIALSNSGETAIKNDNSGSALDRFKTELVKDASLELHSCGWVDEVQTFMRQRKRLHAQGTQNKEDLRRMLITDAKQAFISQLPEALKGDLIGRLRSFFSLCDNSDYSEKGRLEVIQRQDNFLDDVHHE</sequence>
<feature type="compositionally biased region" description="Basic and acidic residues" evidence="8">
    <location>
        <begin position="446"/>
        <end position="475"/>
    </location>
</feature>
<dbReference type="CDD" id="cd02661">
    <property type="entry name" value="Peptidase_C19E"/>
    <property type="match status" value="1"/>
</dbReference>
<evidence type="ECO:0000256" key="5">
    <source>
        <dbReference type="ARBA" id="ARBA00022786"/>
    </source>
</evidence>
<dbReference type="Pfam" id="PF00443">
    <property type="entry name" value="UCH"/>
    <property type="match status" value="1"/>
</dbReference>
<dbReference type="InterPro" id="IPR050164">
    <property type="entry name" value="Peptidase_C19"/>
</dbReference>
<dbReference type="PANTHER" id="PTHR24006:SF758">
    <property type="entry name" value="UBIQUITIN CARBOXYL-TERMINAL HYDROLASE 36"/>
    <property type="match status" value="1"/>
</dbReference>
<name>A0AAV7DTM4_ARIFI</name>
<evidence type="ECO:0000256" key="8">
    <source>
        <dbReference type="SAM" id="MobiDB-lite"/>
    </source>
</evidence>
<dbReference type="PROSITE" id="PS50235">
    <property type="entry name" value="USP_3"/>
    <property type="match status" value="1"/>
</dbReference>
<dbReference type="PANTHER" id="PTHR24006">
    <property type="entry name" value="UBIQUITIN CARBOXYL-TERMINAL HYDROLASE"/>
    <property type="match status" value="1"/>
</dbReference>
<evidence type="ECO:0000259" key="9">
    <source>
        <dbReference type="PROSITE" id="PS50235"/>
    </source>
</evidence>
<proteinExistence type="inferred from homology"/>
<feature type="domain" description="USP" evidence="9">
    <location>
        <begin position="19"/>
        <end position="334"/>
    </location>
</feature>
<keyword evidence="7" id="KW-0788">Thiol protease</keyword>
<evidence type="ECO:0000256" key="1">
    <source>
        <dbReference type="ARBA" id="ARBA00000707"/>
    </source>
</evidence>
<dbReference type="AlphaFoldDB" id="A0AAV7DTM4"/>
<dbReference type="FunFam" id="3.90.70.10:FF:000118">
    <property type="entry name" value="Ubiquitin carboxyl-terminal hydrolase 25"/>
    <property type="match status" value="1"/>
</dbReference>
<organism evidence="10 11">
    <name type="scientific">Aristolochia fimbriata</name>
    <name type="common">White veined hardy Dutchman's pipe vine</name>
    <dbReference type="NCBI Taxonomy" id="158543"/>
    <lineage>
        <taxon>Eukaryota</taxon>
        <taxon>Viridiplantae</taxon>
        <taxon>Streptophyta</taxon>
        <taxon>Embryophyta</taxon>
        <taxon>Tracheophyta</taxon>
        <taxon>Spermatophyta</taxon>
        <taxon>Magnoliopsida</taxon>
        <taxon>Magnoliidae</taxon>
        <taxon>Piperales</taxon>
        <taxon>Aristolochiaceae</taxon>
        <taxon>Aristolochia</taxon>
    </lineage>
</organism>
<dbReference type="GO" id="GO:0004843">
    <property type="term" value="F:cysteine-type deubiquitinase activity"/>
    <property type="evidence" value="ECO:0007669"/>
    <property type="project" value="UniProtKB-EC"/>
</dbReference>
<dbReference type="SUPFAM" id="SSF54001">
    <property type="entry name" value="Cysteine proteinases"/>
    <property type="match status" value="1"/>
</dbReference>
<dbReference type="Proteomes" id="UP000825729">
    <property type="component" value="Unassembled WGS sequence"/>
</dbReference>
<dbReference type="EMBL" id="JAINDJ010000008">
    <property type="protein sequence ID" value="KAG9439344.1"/>
    <property type="molecule type" value="Genomic_DNA"/>
</dbReference>
<evidence type="ECO:0000256" key="7">
    <source>
        <dbReference type="ARBA" id="ARBA00022807"/>
    </source>
</evidence>
<evidence type="ECO:0000256" key="3">
    <source>
        <dbReference type="ARBA" id="ARBA00012759"/>
    </source>
</evidence>
<evidence type="ECO:0000313" key="10">
    <source>
        <dbReference type="EMBL" id="KAG9439344.1"/>
    </source>
</evidence>
<comment type="similarity">
    <text evidence="2">Belongs to the peptidase C19 family.</text>
</comment>
<comment type="catalytic activity">
    <reaction evidence="1">
        <text>Thiol-dependent hydrolysis of ester, thioester, amide, peptide and isopeptide bonds formed by the C-terminal Gly of ubiquitin (a 76-residue protein attached to proteins as an intracellular targeting signal).</text>
        <dbReference type="EC" id="3.4.19.12"/>
    </reaction>
</comment>
<keyword evidence="6" id="KW-0378">Hydrolase</keyword>
<evidence type="ECO:0000256" key="6">
    <source>
        <dbReference type="ARBA" id="ARBA00022801"/>
    </source>
</evidence>
<dbReference type="PROSITE" id="PS00972">
    <property type="entry name" value="USP_1"/>
    <property type="match status" value="1"/>
</dbReference>
<dbReference type="Gene3D" id="3.90.70.10">
    <property type="entry name" value="Cysteine proteinases"/>
    <property type="match status" value="1"/>
</dbReference>
<gene>
    <name evidence="10" type="ORF">H6P81_019509</name>
</gene>
<dbReference type="InterPro" id="IPR028889">
    <property type="entry name" value="USP"/>
</dbReference>
<dbReference type="InterPro" id="IPR038765">
    <property type="entry name" value="Papain-like_cys_pep_sf"/>
</dbReference>
<keyword evidence="11" id="KW-1185">Reference proteome</keyword>
<feature type="region of interest" description="Disordered" evidence="8">
    <location>
        <begin position="445"/>
        <end position="481"/>
    </location>
</feature>
<keyword evidence="5" id="KW-0833">Ubl conjugation pathway</keyword>
<dbReference type="GO" id="GO:0005829">
    <property type="term" value="C:cytosol"/>
    <property type="evidence" value="ECO:0007669"/>
    <property type="project" value="TreeGrafter"/>
</dbReference>
<keyword evidence="4" id="KW-0645">Protease</keyword>
<dbReference type="EC" id="3.4.19.12" evidence="3"/>
<evidence type="ECO:0000256" key="4">
    <source>
        <dbReference type="ARBA" id="ARBA00022670"/>
    </source>
</evidence>